<keyword evidence="3" id="KW-1185">Reference proteome</keyword>
<feature type="compositionally biased region" description="Low complexity" evidence="1">
    <location>
        <begin position="23"/>
        <end position="36"/>
    </location>
</feature>
<organism evidence="2 3">
    <name type="scientific">Haematococcus lacustris</name>
    <name type="common">Green alga</name>
    <name type="synonym">Haematococcus pluvialis</name>
    <dbReference type="NCBI Taxonomy" id="44745"/>
    <lineage>
        <taxon>Eukaryota</taxon>
        <taxon>Viridiplantae</taxon>
        <taxon>Chlorophyta</taxon>
        <taxon>core chlorophytes</taxon>
        <taxon>Chlorophyceae</taxon>
        <taxon>CS clade</taxon>
        <taxon>Chlamydomonadales</taxon>
        <taxon>Haematococcaceae</taxon>
        <taxon>Haematococcus</taxon>
    </lineage>
</organism>
<evidence type="ECO:0000256" key="1">
    <source>
        <dbReference type="SAM" id="MobiDB-lite"/>
    </source>
</evidence>
<dbReference type="Proteomes" id="UP000485058">
    <property type="component" value="Unassembled WGS sequence"/>
</dbReference>
<gene>
    <name evidence="2" type="ORF">HaLaN_29976</name>
</gene>
<sequence length="302" mass="31285">SRDPSRSSTPLTGSTGAGHSQDGVAAPGAAASCGQAEGQRGHGLTHEATAGGGGKSSGWPVGGREPAGNALPWLPDLGAGLGPEPSWLSSSSGQQQQEGQPGRGAAATVDTVVILPDRLSVYQHSFGDGAEANSGTFPRSHGRLGRRGHAHEGAAKQRQQDVSITGSMPDMSSRGPWRIQLASQASDVALSLPQESPTARLDNVMARAAPDDVNVLKQSYASRRKLRASTDGSKGVSAQRGVVRMIAVSKDHEPTLPLDCDQDAVTAKTEYELIFDRPSAQLGLFGLPAPDASQNGMIWKDS</sequence>
<dbReference type="AlphaFoldDB" id="A0A6A0AGN3"/>
<reference evidence="2 3" key="1">
    <citation type="submission" date="2020-02" db="EMBL/GenBank/DDBJ databases">
        <title>Draft genome sequence of Haematococcus lacustris strain NIES-144.</title>
        <authorList>
            <person name="Morimoto D."/>
            <person name="Nakagawa S."/>
            <person name="Yoshida T."/>
            <person name="Sawayama S."/>
        </authorList>
    </citation>
    <scope>NUCLEOTIDE SEQUENCE [LARGE SCALE GENOMIC DNA]</scope>
    <source>
        <strain evidence="2 3">NIES-144</strain>
    </source>
</reference>
<feature type="region of interest" description="Disordered" evidence="1">
    <location>
        <begin position="126"/>
        <end position="175"/>
    </location>
</feature>
<evidence type="ECO:0000313" key="3">
    <source>
        <dbReference type="Proteomes" id="UP000485058"/>
    </source>
</evidence>
<evidence type="ECO:0000313" key="2">
    <source>
        <dbReference type="EMBL" id="GFH31027.1"/>
    </source>
</evidence>
<dbReference type="EMBL" id="BLLF01005302">
    <property type="protein sequence ID" value="GFH31027.1"/>
    <property type="molecule type" value="Genomic_DNA"/>
</dbReference>
<feature type="region of interest" description="Disordered" evidence="1">
    <location>
        <begin position="1"/>
        <end position="106"/>
    </location>
</feature>
<name>A0A6A0AGN3_HAELA</name>
<feature type="compositionally biased region" description="Basic and acidic residues" evidence="1">
    <location>
        <begin position="150"/>
        <end position="159"/>
    </location>
</feature>
<proteinExistence type="predicted"/>
<feature type="non-terminal residue" evidence="2">
    <location>
        <position position="1"/>
    </location>
</feature>
<feature type="compositionally biased region" description="Polar residues" evidence="1">
    <location>
        <begin position="1"/>
        <end position="18"/>
    </location>
</feature>
<feature type="non-terminal residue" evidence="2">
    <location>
        <position position="302"/>
    </location>
</feature>
<protein>
    <submittedName>
        <fullName evidence="2">Uncharacterized protein</fullName>
    </submittedName>
</protein>
<accession>A0A6A0AGN3</accession>
<feature type="compositionally biased region" description="Basic residues" evidence="1">
    <location>
        <begin position="140"/>
        <end position="149"/>
    </location>
</feature>
<comment type="caution">
    <text evidence="2">The sequence shown here is derived from an EMBL/GenBank/DDBJ whole genome shotgun (WGS) entry which is preliminary data.</text>
</comment>
<feature type="compositionally biased region" description="Low complexity" evidence="1">
    <location>
        <begin position="82"/>
        <end position="100"/>
    </location>
</feature>